<evidence type="ECO:0000256" key="2">
    <source>
        <dbReference type="ARBA" id="ARBA00022741"/>
    </source>
</evidence>
<dbReference type="Proteomes" id="UP000461443">
    <property type="component" value="Unassembled WGS sequence"/>
</dbReference>
<comment type="caution">
    <text evidence="5">The sequence shown here is derived from an EMBL/GenBank/DDBJ whole genome shotgun (WGS) entry which is preliminary data.</text>
</comment>
<dbReference type="GO" id="GO:0022857">
    <property type="term" value="F:transmembrane transporter activity"/>
    <property type="evidence" value="ECO:0007669"/>
    <property type="project" value="InterPro"/>
</dbReference>
<dbReference type="Gene3D" id="3.40.50.300">
    <property type="entry name" value="P-loop containing nucleotide triphosphate hydrolases"/>
    <property type="match status" value="1"/>
</dbReference>
<evidence type="ECO:0000259" key="4">
    <source>
        <dbReference type="PROSITE" id="PS50893"/>
    </source>
</evidence>
<dbReference type="EMBL" id="WUBS01000009">
    <property type="protein sequence ID" value="NDL63815.1"/>
    <property type="molecule type" value="Genomic_DNA"/>
</dbReference>
<gene>
    <name evidence="5" type="ORF">GRH90_13790</name>
</gene>
<dbReference type="RefSeq" id="WP_162366531.1">
    <property type="nucleotide sequence ID" value="NZ_WUBS01000009.1"/>
</dbReference>
<dbReference type="AlphaFoldDB" id="A0A845SRR6"/>
<dbReference type="SMART" id="SM00382">
    <property type="entry name" value="AAA"/>
    <property type="match status" value="1"/>
</dbReference>
<organism evidence="5 6">
    <name type="scientific">Acerihabitans arboris</name>
    <dbReference type="NCBI Taxonomy" id="2691583"/>
    <lineage>
        <taxon>Bacteria</taxon>
        <taxon>Pseudomonadati</taxon>
        <taxon>Pseudomonadota</taxon>
        <taxon>Gammaproteobacteria</taxon>
        <taxon>Enterobacterales</taxon>
        <taxon>Pectobacteriaceae</taxon>
        <taxon>Acerihabitans</taxon>
    </lineage>
</organism>
<dbReference type="PANTHER" id="PTHR42781">
    <property type="entry name" value="SPERMIDINE/PUTRESCINE IMPORT ATP-BINDING PROTEIN POTA"/>
    <property type="match status" value="1"/>
</dbReference>
<dbReference type="PROSITE" id="PS50893">
    <property type="entry name" value="ABC_TRANSPORTER_2"/>
    <property type="match status" value="1"/>
</dbReference>
<dbReference type="PROSITE" id="PS00211">
    <property type="entry name" value="ABC_TRANSPORTER_1"/>
    <property type="match status" value="1"/>
</dbReference>
<dbReference type="GO" id="GO:0005524">
    <property type="term" value="F:ATP binding"/>
    <property type="evidence" value="ECO:0007669"/>
    <property type="project" value="UniProtKB-KW"/>
</dbReference>
<evidence type="ECO:0000313" key="5">
    <source>
        <dbReference type="EMBL" id="NDL63815.1"/>
    </source>
</evidence>
<dbReference type="SUPFAM" id="SSF50331">
    <property type="entry name" value="MOP-like"/>
    <property type="match status" value="1"/>
</dbReference>
<evidence type="ECO:0000256" key="1">
    <source>
        <dbReference type="ARBA" id="ARBA00022448"/>
    </source>
</evidence>
<dbReference type="InterPro" id="IPR027417">
    <property type="entry name" value="P-loop_NTPase"/>
</dbReference>
<sequence length="341" mass="37389">MSSAVSLENVTRRFNGVPAVDGLTLDIPDGEFFSLLGPSGSGKSTCLRLIAGFEQPDSGVIRLHGTDTASLPPYQRDVNTVFQDYALFPHMSLLDNVAYGLMVKGVGRAERMVRARAALARVELRDVLNRKPAHLSGGQRQRVALARALVNEPRILLLDEPLGALDLKLREQMQGELKTLQRELGITFIFVTHDQGEALSMSDRVAVFDQGRIEQVDTPRRLYFQPRSRFVANFVGSANVIGGELARELTGENGVFAVRPEFARISVSDRPARSDELSVTGELSNILFQGAITRYELVLAGGTRFSVSETHPVRSSIQEGIALGQRLTASWPRTAMSALEE</sequence>
<dbReference type="InterPro" id="IPR013611">
    <property type="entry name" value="Transp-assoc_OB_typ2"/>
</dbReference>
<dbReference type="GO" id="GO:0043190">
    <property type="term" value="C:ATP-binding cassette (ABC) transporter complex"/>
    <property type="evidence" value="ECO:0007669"/>
    <property type="project" value="InterPro"/>
</dbReference>
<evidence type="ECO:0000313" key="6">
    <source>
        <dbReference type="Proteomes" id="UP000461443"/>
    </source>
</evidence>
<dbReference type="InterPro" id="IPR050093">
    <property type="entry name" value="ABC_SmlMolc_Importer"/>
</dbReference>
<dbReference type="InterPro" id="IPR008995">
    <property type="entry name" value="Mo/tungstate-bd_C_term_dom"/>
</dbReference>
<dbReference type="InterPro" id="IPR003439">
    <property type="entry name" value="ABC_transporter-like_ATP-bd"/>
</dbReference>
<dbReference type="SUPFAM" id="SSF52540">
    <property type="entry name" value="P-loop containing nucleoside triphosphate hydrolases"/>
    <property type="match status" value="1"/>
</dbReference>
<dbReference type="FunFam" id="3.40.50.300:FF:000133">
    <property type="entry name" value="Spermidine/putrescine import ATP-binding protein PotA"/>
    <property type="match status" value="1"/>
</dbReference>
<dbReference type="Gene3D" id="2.40.50.100">
    <property type="match status" value="1"/>
</dbReference>
<keyword evidence="6" id="KW-1185">Reference proteome</keyword>
<protein>
    <submittedName>
        <fullName evidence="5">ATP-binding cassette domain-containing protein</fullName>
    </submittedName>
</protein>
<reference evidence="5 6" key="1">
    <citation type="submission" date="2019-12" db="EMBL/GenBank/DDBJ databases">
        <authorList>
            <person name="Lee S.D."/>
        </authorList>
    </citation>
    <scope>NUCLEOTIDE SEQUENCE [LARGE SCALE GENOMIC DNA]</scope>
    <source>
        <strain evidence="5 6">SAP-6</strain>
    </source>
</reference>
<evidence type="ECO:0000256" key="3">
    <source>
        <dbReference type="ARBA" id="ARBA00022840"/>
    </source>
</evidence>
<dbReference type="Pfam" id="PF00005">
    <property type="entry name" value="ABC_tran"/>
    <property type="match status" value="1"/>
</dbReference>
<keyword evidence="1" id="KW-0813">Transport</keyword>
<keyword evidence="2" id="KW-0547">Nucleotide-binding</keyword>
<dbReference type="Pfam" id="PF08402">
    <property type="entry name" value="TOBE_2"/>
    <property type="match status" value="1"/>
</dbReference>
<accession>A0A845SRR6</accession>
<dbReference type="PANTHER" id="PTHR42781:SF4">
    <property type="entry name" value="SPERMIDINE_PUTRESCINE IMPORT ATP-BINDING PROTEIN POTA"/>
    <property type="match status" value="1"/>
</dbReference>
<dbReference type="GO" id="GO:0015847">
    <property type="term" value="P:putrescine transport"/>
    <property type="evidence" value="ECO:0007669"/>
    <property type="project" value="UniProtKB-ARBA"/>
</dbReference>
<reference evidence="5 6" key="2">
    <citation type="submission" date="2020-02" db="EMBL/GenBank/DDBJ databases">
        <title>The new genus of Enterobacteriales.</title>
        <authorList>
            <person name="Kim I.S."/>
        </authorList>
    </citation>
    <scope>NUCLEOTIDE SEQUENCE [LARGE SCALE GENOMIC DNA]</scope>
    <source>
        <strain evidence="5 6">SAP-6</strain>
    </source>
</reference>
<dbReference type="InterPro" id="IPR003593">
    <property type="entry name" value="AAA+_ATPase"/>
</dbReference>
<feature type="domain" description="ABC transporter" evidence="4">
    <location>
        <begin position="5"/>
        <end position="235"/>
    </location>
</feature>
<proteinExistence type="predicted"/>
<name>A0A845SRR6_9GAMM</name>
<keyword evidence="3 5" id="KW-0067">ATP-binding</keyword>
<dbReference type="InterPro" id="IPR017871">
    <property type="entry name" value="ABC_transporter-like_CS"/>
</dbReference>
<dbReference type="GO" id="GO:0016887">
    <property type="term" value="F:ATP hydrolysis activity"/>
    <property type="evidence" value="ECO:0007669"/>
    <property type="project" value="InterPro"/>
</dbReference>